<feature type="region of interest" description="Disordered" evidence="1">
    <location>
        <begin position="74"/>
        <end position="106"/>
    </location>
</feature>
<keyword evidence="2" id="KW-0472">Membrane</keyword>
<feature type="compositionally biased region" description="Polar residues" evidence="1">
    <location>
        <begin position="86"/>
        <end position="95"/>
    </location>
</feature>
<keyword evidence="2" id="KW-1133">Transmembrane helix</keyword>
<dbReference type="Proteomes" id="UP001622557">
    <property type="component" value="Chromosome"/>
</dbReference>
<evidence type="ECO:0000313" key="4">
    <source>
        <dbReference type="Proteomes" id="UP001622557"/>
    </source>
</evidence>
<evidence type="ECO:0008006" key="5">
    <source>
        <dbReference type="Google" id="ProtNLM"/>
    </source>
</evidence>
<protein>
    <recommendedName>
        <fullName evidence="5">LigA protein</fullName>
    </recommendedName>
</protein>
<keyword evidence="4" id="KW-1185">Reference proteome</keyword>
<feature type="transmembrane region" description="Helical" evidence="2">
    <location>
        <begin position="47"/>
        <end position="70"/>
    </location>
</feature>
<gene>
    <name evidence="3" type="ORF">OG350_19995</name>
</gene>
<keyword evidence="2" id="KW-0812">Transmembrane</keyword>
<name>A0ABZ1KPD6_STRAH</name>
<evidence type="ECO:0000313" key="3">
    <source>
        <dbReference type="EMBL" id="WTQ82442.1"/>
    </source>
</evidence>
<dbReference type="RefSeq" id="WP_405448532.1">
    <property type="nucleotide sequence ID" value="NZ_CP108164.1"/>
</dbReference>
<proteinExistence type="predicted"/>
<evidence type="ECO:0000256" key="2">
    <source>
        <dbReference type="SAM" id="Phobius"/>
    </source>
</evidence>
<accession>A0ABZ1KPD6</accession>
<dbReference type="GeneID" id="97282755"/>
<sequence length="428" mass="44709">MSRDETSRDEDFETGLARALRRTAGEFPPPAPDLVRRSVGRGRRKRLFAAVRTTAAAAAVVAAGGGLLAVGPLGGHGDGTPERLRTGTQARVTGQPSSPKPAPPSGAEMIRTLTALLPPGGTVSAATGRDTQTGPGILWPMAQLTYTTARGSTALDVTLTRPTPGIPADQESQGGCLPVQVRPYDRCTTEKLPGGAVLTTVQSFTYPNRDTGQKRWYAVLTTADGAEVTVQEFAGGGEKEASGPADPLLSLAELSAIVRSPRWESALAALPTPPRAPDTGREGVPGDRMTRVLKSHLPRGGTVSDVNAGDGLVQLVHDDGHGRTMVEADAQYDMADALAGHMGCAGVAGDCRSETLGDGTRVKTVRGRSEKGGSAQVWQVDVLYPDGRRVVAREVNSYAEAGPVTRPRPALSLELLRGIALDKAFFTG</sequence>
<evidence type="ECO:0000256" key="1">
    <source>
        <dbReference type="SAM" id="MobiDB-lite"/>
    </source>
</evidence>
<reference evidence="3 4" key="1">
    <citation type="submission" date="2022-10" db="EMBL/GenBank/DDBJ databases">
        <title>The complete genomes of actinobacterial strains from the NBC collection.</title>
        <authorList>
            <person name="Joergensen T.S."/>
            <person name="Alvarez Arevalo M."/>
            <person name="Sterndorff E.B."/>
            <person name="Faurdal D."/>
            <person name="Vuksanovic O."/>
            <person name="Mourched A.-S."/>
            <person name="Charusanti P."/>
            <person name="Shaw S."/>
            <person name="Blin K."/>
            <person name="Weber T."/>
        </authorList>
    </citation>
    <scope>NUCLEOTIDE SEQUENCE [LARGE SCALE GENOMIC DNA]</scope>
    <source>
        <strain evidence="3 4">NBC_00156</strain>
    </source>
</reference>
<organism evidence="3 4">
    <name type="scientific">Streptomyces achromogenes</name>
    <dbReference type="NCBI Taxonomy" id="67255"/>
    <lineage>
        <taxon>Bacteria</taxon>
        <taxon>Bacillati</taxon>
        <taxon>Actinomycetota</taxon>
        <taxon>Actinomycetes</taxon>
        <taxon>Kitasatosporales</taxon>
        <taxon>Streptomycetaceae</taxon>
        <taxon>Streptomyces</taxon>
    </lineage>
</organism>
<dbReference type="EMBL" id="CP108164">
    <property type="protein sequence ID" value="WTQ82442.1"/>
    <property type="molecule type" value="Genomic_DNA"/>
</dbReference>